<dbReference type="AlphaFoldDB" id="Q12UL6"/>
<keyword evidence="1" id="KW-0472">Membrane</keyword>
<sequence>MKYIRFVLIGIFVMLFAITPVTALDPTEPIIHYSESVINIGTKLTLDQGYTLHIVDINENDGDVWVEVLRDGKVVKDGDGTGQEDDPFEYILTVEAEDDDDEDKDYLVFRVTPKDVVSKDPASAKIRIEQFRNPEEKLNDLLIYDDSRSIDIGDELNLEEGFSLKASNYDDEEETITITLEKNGHLVKEINDMEKGEIFSHYKAVNGEITTIVIATIYDFFDSTETTVFLKEVTQREDVIIENNVEITVEGLAGNVVRENERAIIYYELDNDASEIKVYVDDELIDTRKEVDEGKYPAVTEEMDAGKHEVTITIVSEDGSVSSEDSSFTVEKSNSITETIKETSLDVENMSKIDEMIPGSDNLTDAVSDVVSDSVDDVKGSSGFSYIVVAILIALTVFFLKREFS</sequence>
<dbReference type="Gene3D" id="2.60.98.40">
    <property type="match status" value="2"/>
</dbReference>
<proteinExistence type="predicted"/>
<keyword evidence="3" id="KW-1185">Reference proteome</keyword>
<dbReference type="STRING" id="259564.Mbur_1981"/>
<evidence type="ECO:0000313" key="3">
    <source>
        <dbReference type="Proteomes" id="UP000001979"/>
    </source>
</evidence>
<gene>
    <name evidence="2" type="ordered locus">Mbur_1981</name>
</gene>
<keyword evidence="1" id="KW-0812">Transmembrane</keyword>
<evidence type="ECO:0000256" key="1">
    <source>
        <dbReference type="SAM" id="Phobius"/>
    </source>
</evidence>
<dbReference type="HOGENOM" id="CLU_670167_0_0_2"/>
<dbReference type="Proteomes" id="UP000001979">
    <property type="component" value="Chromosome"/>
</dbReference>
<dbReference type="KEGG" id="mbu:Mbur_1981"/>
<evidence type="ECO:0000313" key="2">
    <source>
        <dbReference type="EMBL" id="ABE52860.1"/>
    </source>
</evidence>
<feature type="transmembrane region" description="Helical" evidence="1">
    <location>
        <begin position="383"/>
        <end position="400"/>
    </location>
</feature>
<organism evidence="2 3">
    <name type="scientific">Methanococcoides burtonii (strain DSM 6242 / NBRC 107633 / OCM 468 / ACE-M)</name>
    <dbReference type="NCBI Taxonomy" id="259564"/>
    <lineage>
        <taxon>Archaea</taxon>
        <taxon>Methanobacteriati</taxon>
        <taxon>Methanobacteriota</taxon>
        <taxon>Stenosarchaea group</taxon>
        <taxon>Methanomicrobia</taxon>
        <taxon>Methanosarcinales</taxon>
        <taxon>Methanosarcinaceae</taxon>
        <taxon>Methanococcoides</taxon>
    </lineage>
</organism>
<name>Q12UL6_METBU</name>
<keyword evidence="1" id="KW-1133">Transmembrane helix</keyword>
<dbReference type="RefSeq" id="WP_011500002.1">
    <property type="nucleotide sequence ID" value="NC_007955.1"/>
</dbReference>
<dbReference type="EMBL" id="CP000300">
    <property type="protein sequence ID" value="ABE52860.1"/>
    <property type="molecule type" value="Genomic_DNA"/>
</dbReference>
<accession>Q12UL6</accession>
<reference evidence="3" key="1">
    <citation type="journal article" date="2009" name="ISME J.">
        <title>The genome sequence of the psychrophilic archaeon, Methanococcoides burtonii: the role of genome evolution in cold adaptation.</title>
        <authorList>
            <person name="Allen M.A."/>
            <person name="Lauro F.M."/>
            <person name="Williams T.J."/>
            <person name="Burg D."/>
            <person name="Siddiqui K.S."/>
            <person name="De Francisci D."/>
            <person name="Chong K.W."/>
            <person name="Pilak O."/>
            <person name="Chew H.H."/>
            <person name="De Maere M.Z."/>
            <person name="Ting L."/>
            <person name="Katrib M."/>
            <person name="Ng C."/>
            <person name="Sowers K.R."/>
            <person name="Galperin M.Y."/>
            <person name="Anderson I.J."/>
            <person name="Ivanova N."/>
            <person name="Dalin E."/>
            <person name="Martinez M."/>
            <person name="Lapidus A."/>
            <person name="Hauser L."/>
            <person name="Land M."/>
            <person name="Thomas T."/>
            <person name="Cavicchioli R."/>
        </authorList>
    </citation>
    <scope>NUCLEOTIDE SEQUENCE [LARGE SCALE GENOMIC DNA]</scope>
    <source>
        <strain evidence="3">DSM 6242 / NBRC 107633 / OCM 468 / ACE-M</strain>
    </source>
</reference>
<dbReference type="GeneID" id="3996933"/>
<evidence type="ECO:0008006" key="4">
    <source>
        <dbReference type="Google" id="ProtNLM"/>
    </source>
</evidence>
<dbReference type="OrthoDB" id="121604at2157"/>
<protein>
    <recommendedName>
        <fullName evidence="4">S-layer family duplication domain-containing protein</fullName>
    </recommendedName>
</protein>